<dbReference type="HOGENOM" id="CLU_2483700_0_0_1"/>
<evidence type="ECO:0000313" key="2">
    <source>
        <dbReference type="Proteomes" id="UP000054477"/>
    </source>
</evidence>
<reference evidence="2" key="2">
    <citation type="submission" date="2015-01" db="EMBL/GenBank/DDBJ databases">
        <title>Evolutionary Origins and Diversification of the Mycorrhizal Mutualists.</title>
        <authorList>
            <consortium name="DOE Joint Genome Institute"/>
            <consortium name="Mycorrhizal Genomics Consortium"/>
            <person name="Kohler A."/>
            <person name="Kuo A."/>
            <person name="Nagy L.G."/>
            <person name="Floudas D."/>
            <person name="Copeland A."/>
            <person name="Barry K.W."/>
            <person name="Cichocki N."/>
            <person name="Veneault-Fourrey C."/>
            <person name="LaButti K."/>
            <person name="Lindquist E.A."/>
            <person name="Lipzen A."/>
            <person name="Lundell T."/>
            <person name="Morin E."/>
            <person name="Murat C."/>
            <person name="Riley R."/>
            <person name="Ohm R."/>
            <person name="Sun H."/>
            <person name="Tunlid A."/>
            <person name="Henrissat B."/>
            <person name="Grigoriev I.V."/>
            <person name="Hibbett D.S."/>
            <person name="Martin F."/>
        </authorList>
    </citation>
    <scope>NUCLEOTIDE SEQUENCE [LARGE SCALE GENOMIC DNA]</scope>
    <source>
        <strain evidence="2">LaAM-08-1</strain>
    </source>
</reference>
<sequence>MPSRLDQFNLPRDFANFPMTWAEGQGIIECILEVTRKAAEWFAGEEYKTADMLTRRKKELSLRKMMKYYIWALLATGSGPYHFYDKL</sequence>
<protein>
    <submittedName>
        <fullName evidence="1">Uncharacterized protein</fullName>
    </submittedName>
</protein>
<proteinExistence type="predicted"/>
<dbReference type="AlphaFoldDB" id="A0A0C9XK99"/>
<gene>
    <name evidence="1" type="ORF">K443DRAFT_3924</name>
</gene>
<name>A0A0C9XK99_9AGAR</name>
<evidence type="ECO:0000313" key="1">
    <source>
        <dbReference type="EMBL" id="KIK05451.1"/>
    </source>
</evidence>
<organism evidence="1 2">
    <name type="scientific">Laccaria amethystina LaAM-08-1</name>
    <dbReference type="NCBI Taxonomy" id="1095629"/>
    <lineage>
        <taxon>Eukaryota</taxon>
        <taxon>Fungi</taxon>
        <taxon>Dikarya</taxon>
        <taxon>Basidiomycota</taxon>
        <taxon>Agaricomycotina</taxon>
        <taxon>Agaricomycetes</taxon>
        <taxon>Agaricomycetidae</taxon>
        <taxon>Agaricales</taxon>
        <taxon>Agaricineae</taxon>
        <taxon>Hydnangiaceae</taxon>
        <taxon>Laccaria</taxon>
    </lineage>
</organism>
<dbReference type="EMBL" id="KN838560">
    <property type="protein sequence ID" value="KIK05451.1"/>
    <property type="molecule type" value="Genomic_DNA"/>
</dbReference>
<dbReference type="Proteomes" id="UP000054477">
    <property type="component" value="Unassembled WGS sequence"/>
</dbReference>
<reference evidence="1 2" key="1">
    <citation type="submission" date="2014-04" db="EMBL/GenBank/DDBJ databases">
        <authorList>
            <consortium name="DOE Joint Genome Institute"/>
            <person name="Kuo A."/>
            <person name="Kohler A."/>
            <person name="Nagy L.G."/>
            <person name="Floudas D."/>
            <person name="Copeland A."/>
            <person name="Barry K.W."/>
            <person name="Cichocki N."/>
            <person name="Veneault-Fourrey C."/>
            <person name="LaButti K."/>
            <person name="Lindquist E.A."/>
            <person name="Lipzen A."/>
            <person name="Lundell T."/>
            <person name="Morin E."/>
            <person name="Murat C."/>
            <person name="Sun H."/>
            <person name="Tunlid A."/>
            <person name="Henrissat B."/>
            <person name="Grigoriev I.V."/>
            <person name="Hibbett D.S."/>
            <person name="Martin F."/>
            <person name="Nordberg H.P."/>
            <person name="Cantor M.N."/>
            <person name="Hua S.X."/>
        </authorList>
    </citation>
    <scope>NUCLEOTIDE SEQUENCE [LARGE SCALE GENOMIC DNA]</scope>
    <source>
        <strain evidence="1 2">LaAM-08-1</strain>
    </source>
</reference>
<keyword evidence="2" id="KW-1185">Reference proteome</keyword>
<accession>A0A0C9XK99</accession>